<dbReference type="VEuPathDB" id="ToxoDB:BESB_073710"/>
<feature type="compositionally biased region" description="Polar residues" evidence="1">
    <location>
        <begin position="153"/>
        <end position="162"/>
    </location>
</feature>
<comment type="caution">
    <text evidence="2">The sequence shown here is derived from an EMBL/GenBank/DDBJ whole genome shotgun (WGS) entry which is preliminary data.</text>
</comment>
<keyword evidence="3" id="KW-1185">Reference proteome</keyword>
<dbReference type="AlphaFoldDB" id="A0A2A9M8H1"/>
<evidence type="ECO:0000313" key="2">
    <source>
        <dbReference type="EMBL" id="PFH34219.1"/>
    </source>
</evidence>
<feature type="compositionally biased region" description="Basic and acidic residues" evidence="1">
    <location>
        <begin position="815"/>
        <end position="826"/>
    </location>
</feature>
<feature type="compositionally biased region" description="Basic and acidic residues" evidence="1">
    <location>
        <begin position="478"/>
        <end position="500"/>
    </location>
</feature>
<feature type="region of interest" description="Disordered" evidence="1">
    <location>
        <begin position="787"/>
        <end position="897"/>
    </location>
</feature>
<dbReference type="KEGG" id="bbes:BESB_073710"/>
<feature type="compositionally biased region" description="Polar residues" evidence="1">
    <location>
        <begin position="834"/>
        <end position="843"/>
    </location>
</feature>
<evidence type="ECO:0000256" key="1">
    <source>
        <dbReference type="SAM" id="MobiDB-lite"/>
    </source>
</evidence>
<feature type="region of interest" description="Disordered" evidence="1">
    <location>
        <begin position="742"/>
        <end position="766"/>
    </location>
</feature>
<feature type="region of interest" description="Disordered" evidence="1">
    <location>
        <begin position="153"/>
        <end position="175"/>
    </location>
</feature>
<dbReference type="Proteomes" id="UP000224006">
    <property type="component" value="Unassembled WGS sequence"/>
</dbReference>
<proteinExistence type="predicted"/>
<feature type="compositionally biased region" description="Pro residues" evidence="1">
    <location>
        <begin position="54"/>
        <end position="69"/>
    </location>
</feature>
<dbReference type="EMBL" id="NWUJ01000007">
    <property type="protein sequence ID" value="PFH34219.1"/>
    <property type="molecule type" value="Genomic_DNA"/>
</dbReference>
<feature type="region of interest" description="Disordered" evidence="1">
    <location>
        <begin position="472"/>
        <end position="577"/>
    </location>
</feature>
<gene>
    <name evidence="2" type="ORF">BESB_073710</name>
</gene>
<dbReference type="OrthoDB" id="331296at2759"/>
<feature type="compositionally biased region" description="Basic and acidic residues" evidence="1">
    <location>
        <begin position="742"/>
        <end position="755"/>
    </location>
</feature>
<protein>
    <submittedName>
        <fullName evidence="2">Uncharacterized protein</fullName>
    </submittedName>
</protein>
<name>A0A2A9M8H1_BESBE</name>
<feature type="region of interest" description="Disordered" evidence="1">
    <location>
        <begin position="107"/>
        <end position="133"/>
    </location>
</feature>
<dbReference type="GeneID" id="40312297"/>
<dbReference type="RefSeq" id="XP_029218228.1">
    <property type="nucleotide sequence ID" value="XM_029365744.1"/>
</dbReference>
<feature type="compositionally biased region" description="Low complexity" evidence="1">
    <location>
        <begin position="44"/>
        <end position="53"/>
    </location>
</feature>
<reference evidence="2 3" key="1">
    <citation type="submission" date="2017-09" db="EMBL/GenBank/DDBJ databases">
        <title>Genome sequencing of Besnoitia besnoiti strain Bb-Ger1.</title>
        <authorList>
            <person name="Schares G."/>
            <person name="Venepally P."/>
            <person name="Lorenzi H.A."/>
        </authorList>
    </citation>
    <scope>NUCLEOTIDE SEQUENCE [LARGE SCALE GENOMIC DNA]</scope>
    <source>
        <strain evidence="2 3">Bb-Ger1</strain>
    </source>
</reference>
<organism evidence="2 3">
    <name type="scientific">Besnoitia besnoiti</name>
    <name type="common">Apicomplexan protozoan</name>
    <dbReference type="NCBI Taxonomy" id="94643"/>
    <lineage>
        <taxon>Eukaryota</taxon>
        <taxon>Sar</taxon>
        <taxon>Alveolata</taxon>
        <taxon>Apicomplexa</taxon>
        <taxon>Conoidasida</taxon>
        <taxon>Coccidia</taxon>
        <taxon>Eucoccidiorida</taxon>
        <taxon>Eimeriorina</taxon>
        <taxon>Sarcocystidae</taxon>
        <taxon>Besnoitia</taxon>
    </lineage>
</organism>
<sequence length="913" mass="96574">MESLRSVMSALAAYKPRWLGGSQAAEESEWRPGTRLVPSGNTASPDLTSGPSSPSDPPPFLGGSPPRPTGSPGVGLVVGGLEPSVQVEATSDDRGYRYTVNSVDTKSSASRCVRKPSAEAAPEGALSDAPQNPTSASLWDRLLCTPRIFPSPASSSPQTLSVGGSPDASPVSAGGAGRSVVASRHYFAARVVSLDFSRARGGGNDGQDANSHQRLAATCCHLAPGGGVSTLRNAQEAHPPSSSLCFPSSSSCLPTCASRTDFVSAFAASENGVGLVGASAAALRERESQARAQARTFYAATLEAAVMGYSYQPLNAEQERVKARVCLPDLGAEAFDYPLPPAILYQSRAADVLEPVLLGLQRSVLPKKESGFQQQSGARFEEALKVPLTPRSVMALPLPERKKFLYNMLCCFCIDLTEGISVRQLTSTRECLSVHCRLSPDLKILQVDIRSGRVLEFPVDQIQAVYTLARRQPAVQRGDTDKREAVEPRKRGTEWARDSSDGGESSSQPGGGRQSCRRSSDDSSRCDQVSDQGSDEDRSSDEDVYTGMPVRRGKDADKTSAMSTTAGPAPPSAPRAAVLPPLDLRFLKEHSEAKQSSRLPPASIITPSTPTYVKVPKSSRGKWIRMADDLEENVKEDEPPQFIVVLDFSSRKLAFVFGDRTQAGTFELGLALLAKKSHERPQSTLASLATAADNFPYTPRAARALLHALAGTKERSSDANSTQLSGEWSAFVRSPRAVNDDGGCRLGTRVDRGSDSGETDDSGTWLTDSRAAAAVEIAAAALEAARRTSGEQWKPVGAGLQNGIVKGDSGSAETVDTKASFDEMPKRGGVGSLRQDSTATSAGAQDENDGGDAAGSQGYAGIHREEVKTGAESGKGEGSPGAREDPRRRGSAKKPVRVICSHDCENAVPLKQV</sequence>
<evidence type="ECO:0000313" key="3">
    <source>
        <dbReference type="Proteomes" id="UP000224006"/>
    </source>
</evidence>
<accession>A0A2A9M8H1</accession>
<feature type="region of interest" description="Disordered" evidence="1">
    <location>
        <begin position="16"/>
        <end position="78"/>
    </location>
</feature>